<dbReference type="SUPFAM" id="SSF52499">
    <property type="entry name" value="Isochorismatase-like hydrolases"/>
    <property type="match status" value="1"/>
</dbReference>
<evidence type="ECO:0000259" key="1">
    <source>
        <dbReference type="Pfam" id="PF00857"/>
    </source>
</evidence>
<dbReference type="InterPro" id="IPR053152">
    <property type="entry name" value="Hydrolase_YcaC-like"/>
</dbReference>
<dbReference type="AlphaFoldDB" id="A0A1G7GBW0"/>
<sequence length="202" mass="22035">MMNTKPSRLTAENSLVILIDHQPGLLMNCKTIDPLTIKNNVVAFANALKVLNVPTILTMQSLGGFGPITKDLAEALPDVEHIDRTIIDVWLDARIRKMIEDSGKTHIILGGITLEVCAMFPALSLREEGYQVYAVMDISGSQSVDIERWALARLVQAGAIPVSFTAVLMEMLGDNSLPEAGPVYGALSPSWGMPTFLSEYHQ</sequence>
<dbReference type="OrthoDB" id="9789777at2"/>
<evidence type="ECO:0000313" key="2">
    <source>
        <dbReference type="EMBL" id="SDE85628.1"/>
    </source>
</evidence>
<evidence type="ECO:0000313" key="3">
    <source>
        <dbReference type="Proteomes" id="UP000198748"/>
    </source>
</evidence>
<feature type="domain" description="Isochorismatase-like" evidence="1">
    <location>
        <begin position="15"/>
        <end position="163"/>
    </location>
</feature>
<proteinExistence type="predicted"/>
<dbReference type="STRING" id="659014.SAMN04487996_107201"/>
<gene>
    <name evidence="2" type="ORF">SAMN04487996_107201</name>
</gene>
<dbReference type="Gene3D" id="3.40.50.850">
    <property type="entry name" value="Isochorismatase-like"/>
    <property type="match status" value="1"/>
</dbReference>
<dbReference type="Proteomes" id="UP000198748">
    <property type="component" value="Unassembled WGS sequence"/>
</dbReference>
<dbReference type="InterPro" id="IPR036380">
    <property type="entry name" value="Isochorismatase-like_sf"/>
</dbReference>
<dbReference type="PANTHER" id="PTHR43559">
    <property type="entry name" value="HYDROLASE YCAC-RELATED"/>
    <property type="match status" value="1"/>
</dbReference>
<dbReference type="EMBL" id="FNAN01000007">
    <property type="protein sequence ID" value="SDE85628.1"/>
    <property type="molecule type" value="Genomic_DNA"/>
</dbReference>
<name>A0A1G7GBW0_9BACT</name>
<dbReference type="Pfam" id="PF00857">
    <property type="entry name" value="Isochorismatase"/>
    <property type="match status" value="1"/>
</dbReference>
<dbReference type="PANTHER" id="PTHR43559:SF1">
    <property type="entry name" value="HYDROLASE"/>
    <property type="match status" value="1"/>
</dbReference>
<dbReference type="InterPro" id="IPR000868">
    <property type="entry name" value="Isochorismatase-like_dom"/>
</dbReference>
<dbReference type="RefSeq" id="WP_090150376.1">
    <property type="nucleotide sequence ID" value="NZ_FNAN01000007.1"/>
</dbReference>
<protein>
    <submittedName>
        <fullName evidence="2">Nicotinamidase-related amidase</fullName>
    </submittedName>
</protein>
<accession>A0A1G7GBW0</accession>
<keyword evidence="3" id="KW-1185">Reference proteome</keyword>
<reference evidence="3" key="1">
    <citation type="submission" date="2016-10" db="EMBL/GenBank/DDBJ databases">
        <authorList>
            <person name="Varghese N."/>
            <person name="Submissions S."/>
        </authorList>
    </citation>
    <scope>NUCLEOTIDE SEQUENCE [LARGE SCALE GENOMIC DNA]</scope>
    <source>
        <strain evidence="3">DSM 25329</strain>
    </source>
</reference>
<organism evidence="2 3">
    <name type="scientific">Dyadobacter soli</name>
    <dbReference type="NCBI Taxonomy" id="659014"/>
    <lineage>
        <taxon>Bacteria</taxon>
        <taxon>Pseudomonadati</taxon>
        <taxon>Bacteroidota</taxon>
        <taxon>Cytophagia</taxon>
        <taxon>Cytophagales</taxon>
        <taxon>Spirosomataceae</taxon>
        <taxon>Dyadobacter</taxon>
    </lineage>
</organism>